<protein>
    <submittedName>
        <fullName evidence="1">Uncharacterized protein</fullName>
    </submittedName>
</protein>
<evidence type="ECO:0000313" key="1">
    <source>
        <dbReference type="EMBL" id="QGH72093.1"/>
    </source>
</evidence>
<proteinExistence type="predicted"/>
<organism evidence="1 2">
    <name type="scientific">Klebsiella phage N1M2</name>
    <dbReference type="NCBI Taxonomy" id="2664939"/>
    <lineage>
        <taxon>Viruses</taxon>
        <taxon>Duplodnaviria</taxon>
        <taxon>Heunggongvirae</taxon>
        <taxon>Uroviricota</taxon>
        <taxon>Caudoviricetes</taxon>
        <taxon>Chimalliviridae</taxon>
        <taxon>Nimduovirus</taxon>
        <taxon>Nimduovirus N1M2</taxon>
    </lineage>
</organism>
<name>A0A6B7ZEZ9_9CAUD</name>
<dbReference type="Proteomes" id="UP000464669">
    <property type="component" value="Segment"/>
</dbReference>
<keyword evidence="2" id="KW-1185">Reference proteome</keyword>
<evidence type="ECO:0000313" key="2">
    <source>
        <dbReference type="Proteomes" id="UP000464669"/>
    </source>
</evidence>
<reference evidence="1 2" key="1">
    <citation type="submission" date="2019-11" db="EMBL/GenBank/DDBJ databases">
        <authorList>
            <person name="Lewis R."/>
            <person name="Clooney A.G."/>
            <person name="Stockdale S.R."/>
            <person name="Buttimer C."/>
            <person name="Draper L.A."/>
            <person name="Ross R.P."/>
            <person name="Hill C."/>
        </authorList>
    </citation>
    <scope>NUCLEOTIDE SEQUENCE [LARGE SCALE GENOMIC DNA]</scope>
</reference>
<accession>A0A6B7ZEZ9</accession>
<sequence>MSEVKEIKTLEELIDIVTPRSIFVAIEMEKHPIGDEENAEGKADHAARAMSIVERIRSAIDKGDIINGAVIRLEADEGNAEIVPRYAFTDPKQSWTKAITSDIAFIYRLDGKIELVRGGDVKPYTLLD</sequence>
<gene>
    <name evidence="1" type="ORF">N1M2_230</name>
</gene>
<dbReference type="EMBL" id="MN642089">
    <property type="protein sequence ID" value="QGH72093.1"/>
    <property type="molecule type" value="Genomic_DNA"/>
</dbReference>